<reference evidence="4" key="2">
    <citation type="submission" date="2015-01" db="EMBL/GenBank/DDBJ databases">
        <title>Evolutionary Origins and Diversification of the Mycorrhizal Mutualists.</title>
        <authorList>
            <consortium name="DOE Joint Genome Institute"/>
            <consortium name="Mycorrhizal Genomics Consortium"/>
            <person name="Kohler A."/>
            <person name="Kuo A."/>
            <person name="Nagy L.G."/>
            <person name="Floudas D."/>
            <person name="Copeland A."/>
            <person name="Barry K.W."/>
            <person name="Cichocki N."/>
            <person name="Veneault-Fourrey C."/>
            <person name="LaButti K."/>
            <person name="Lindquist E.A."/>
            <person name="Lipzen A."/>
            <person name="Lundell T."/>
            <person name="Morin E."/>
            <person name="Murat C."/>
            <person name="Riley R."/>
            <person name="Ohm R."/>
            <person name="Sun H."/>
            <person name="Tunlid A."/>
            <person name="Henrissat B."/>
            <person name="Grigoriev I.V."/>
            <person name="Hibbett D.S."/>
            <person name="Martin F."/>
        </authorList>
    </citation>
    <scope>NUCLEOTIDE SEQUENCE [LARGE SCALE GENOMIC DNA]</scope>
    <source>
        <strain evidence="4">h7</strain>
    </source>
</reference>
<dbReference type="Gene3D" id="1.10.510.10">
    <property type="entry name" value="Transferase(Phosphotransferase) domain 1"/>
    <property type="match status" value="1"/>
</dbReference>
<gene>
    <name evidence="3" type="ORF">M413DRAFT_242042</name>
</gene>
<keyword evidence="1" id="KW-0547">Nucleotide-binding</keyword>
<dbReference type="InterPro" id="IPR000719">
    <property type="entry name" value="Prot_kinase_dom"/>
</dbReference>
<dbReference type="Pfam" id="PF00069">
    <property type="entry name" value="Pkinase"/>
    <property type="match status" value="1"/>
</dbReference>
<dbReference type="GO" id="GO:0005524">
    <property type="term" value="F:ATP binding"/>
    <property type="evidence" value="ECO:0007669"/>
    <property type="project" value="UniProtKB-UniRule"/>
</dbReference>
<dbReference type="GO" id="GO:0004672">
    <property type="term" value="F:protein kinase activity"/>
    <property type="evidence" value="ECO:0007669"/>
    <property type="project" value="InterPro"/>
</dbReference>
<dbReference type="PANTHER" id="PTHR11909">
    <property type="entry name" value="CASEIN KINASE-RELATED"/>
    <property type="match status" value="1"/>
</dbReference>
<dbReference type="SMART" id="SM00220">
    <property type="entry name" value="S_TKc"/>
    <property type="match status" value="1"/>
</dbReference>
<evidence type="ECO:0000256" key="1">
    <source>
        <dbReference type="PROSITE-ProRule" id="PRU10141"/>
    </source>
</evidence>
<dbReference type="STRING" id="686832.A0A0C2YBT4"/>
<dbReference type="HOGENOM" id="CLU_026874_0_0_1"/>
<dbReference type="OrthoDB" id="5579860at2759"/>
<dbReference type="PROSITE" id="PS00107">
    <property type="entry name" value="PROTEIN_KINASE_ATP"/>
    <property type="match status" value="1"/>
</dbReference>
<evidence type="ECO:0000313" key="4">
    <source>
        <dbReference type="Proteomes" id="UP000053424"/>
    </source>
</evidence>
<protein>
    <recommendedName>
        <fullName evidence="2">Protein kinase domain-containing protein</fullName>
    </recommendedName>
</protein>
<sequence length="557" mass="62963">MSIFRLGKKIGSGGFSHVFEGTNTGTGAVCAIKKSRASLRLKRTLLKHEARILKRLEGHPAIPKVYGYGRIEHFELLAIELLGNSLADEDDEFVREFSIQEVANIGVQILSALEHIHNHGITHRDIKPQNILSRNGTDFSHLYLIDFGLARRLLTGTPHQIDLVKERINVVGTLSWASLNAYNGIDLNPRDDLESLAFVLLYLLRGNLPWHKLCDAGTALARIPQIRSKMLSWNGARLAEGYPSVFGELLDYARQLDFDEPIDYERFRAAFEKLRHAKVERNVRPDAIPIIAKECPAGPGDLFLVQINPRTSVEGYTLRDDNSSYWTDPSLSGDSWKCPFRPAVILSTKETAEGRYSFVVVPLTKLAPGDGLSLKEIGVFAGLPESLSNLSAYTFPRALEIRCLPTQTLLHSQWKLSPAALELLREKFDKRLPVFDYSKTEDSNPDVRHETRLRMQGSVFYANLLPLDSSSDTEIDWTGVRGWFDECVRVGRRRGWDDGFFWTGHPVEERTSPRLDDSYYGADATSWDFRQQERDEELQIDGEDDVDLPIIEQVVQA</sequence>
<evidence type="ECO:0000313" key="3">
    <source>
        <dbReference type="EMBL" id="KIM38467.1"/>
    </source>
</evidence>
<dbReference type="InterPro" id="IPR017441">
    <property type="entry name" value="Protein_kinase_ATP_BS"/>
</dbReference>
<evidence type="ECO:0000259" key="2">
    <source>
        <dbReference type="PROSITE" id="PS50011"/>
    </source>
</evidence>
<proteinExistence type="predicted"/>
<organism evidence="3 4">
    <name type="scientific">Hebeloma cylindrosporum</name>
    <dbReference type="NCBI Taxonomy" id="76867"/>
    <lineage>
        <taxon>Eukaryota</taxon>
        <taxon>Fungi</taxon>
        <taxon>Dikarya</taxon>
        <taxon>Basidiomycota</taxon>
        <taxon>Agaricomycotina</taxon>
        <taxon>Agaricomycetes</taxon>
        <taxon>Agaricomycetidae</taxon>
        <taxon>Agaricales</taxon>
        <taxon>Agaricineae</taxon>
        <taxon>Hymenogastraceae</taxon>
        <taxon>Hebeloma</taxon>
    </lineage>
</organism>
<name>A0A0C2YBT4_HEBCY</name>
<dbReference type="AlphaFoldDB" id="A0A0C2YBT4"/>
<dbReference type="Proteomes" id="UP000053424">
    <property type="component" value="Unassembled WGS sequence"/>
</dbReference>
<keyword evidence="4" id="KW-1185">Reference proteome</keyword>
<dbReference type="EMBL" id="KN831790">
    <property type="protein sequence ID" value="KIM38467.1"/>
    <property type="molecule type" value="Genomic_DNA"/>
</dbReference>
<dbReference type="PROSITE" id="PS50011">
    <property type="entry name" value="PROTEIN_KINASE_DOM"/>
    <property type="match status" value="1"/>
</dbReference>
<keyword evidence="1" id="KW-0067">ATP-binding</keyword>
<accession>A0A0C2YBT4</accession>
<reference evidence="3 4" key="1">
    <citation type="submission" date="2014-04" db="EMBL/GenBank/DDBJ databases">
        <authorList>
            <consortium name="DOE Joint Genome Institute"/>
            <person name="Kuo A."/>
            <person name="Gay G."/>
            <person name="Dore J."/>
            <person name="Kohler A."/>
            <person name="Nagy L.G."/>
            <person name="Floudas D."/>
            <person name="Copeland A."/>
            <person name="Barry K.W."/>
            <person name="Cichocki N."/>
            <person name="Veneault-Fourrey C."/>
            <person name="LaButti K."/>
            <person name="Lindquist E.A."/>
            <person name="Lipzen A."/>
            <person name="Lundell T."/>
            <person name="Morin E."/>
            <person name="Murat C."/>
            <person name="Sun H."/>
            <person name="Tunlid A."/>
            <person name="Henrissat B."/>
            <person name="Grigoriev I.V."/>
            <person name="Hibbett D.S."/>
            <person name="Martin F."/>
            <person name="Nordberg H.P."/>
            <person name="Cantor M.N."/>
            <person name="Hua S.X."/>
        </authorList>
    </citation>
    <scope>NUCLEOTIDE SEQUENCE [LARGE SCALE GENOMIC DNA]</scope>
    <source>
        <strain evidence="4">h7</strain>
    </source>
</reference>
<feature type="domain" description="Protein kinase" evidence="2">
    <location>
        <begin position="4"/>
        <end position="279"/>
    </location>
</feature>
<dbReference type="InterPro" id="IPR050235">
    <property type="entry name" value="CK1_Ser-Thr_kinase"/>
</dbReference>
<feature type="binding site" evidence="1">
    <location>
        <position position="34"/>
    </location>
    <ligand>
        <name>ATP</name>
        <dbReference type="ChEBI" id="CHEBI:30616"/>
    </ligand>
</feature>
<dbReference type="SUPFAM" id="SSF56112">
    <property type="entry name" value="Protein kinase-like (PK-like)"/>
    <property type="match status" value="1"/>
</dbReference>
<dbReference type="InterPro" id="IPR011009">
    <property type="entry name" value="Kinase-like_dom_sf"/>
</dbReference>